<dbReference type="RefSeq" id="WP_094028134.1">
    <property type="nucleotide sequence ID" value="NZ_NGAF01000031.1"/>
</dbReference>
<evidence type="ECO:0000259" key="2">
    <source>
        <dbReference type="Pfam" id="PF23359"/>
    </source>
</evidence>
<dbReference type="GO" id="GO:0016746">
    <property type="term" value="F:acyltransferase activity"/>
    <property type="evidence" value="ECO:0007669"/>
    <property type="project" value="InterPro"/>
</dbReference>
<proteinExistence type="predicted"/>
<dbReference type="GO" id="GO:0003677">
    <property type="term" value="F:DNA binding"/>
    <property type="evidence" value="ECO:0007669"/>
    <property type="project" value="UniProtKB-KW"/>
</dbReference>
<dbReference type="Gene3D" id="4.10.320.10">
    <property type="entry name" value="E3-binding domain"/>
    <property type="match status" value="1"/>
</dbReference>
<dbReference type="Proteomes" id="UP000215506">
    <property type="component" value="Unassembled WGS sequence"/>
</dbReference>
<keyword evidence="4" id="KW-1185">Reference proteome</keyword>
<dbReference type="AlphaFoldDB" id="A0A231GV85"/>
<name>A0A231GV85_9NOCA</name>
<gene>
    <name evidence="3" type="primary">lsr2_7</name>
    <name evidence="3" type="ORF">B7C42_07437</name>
</gene>
<feature type="domain" description="Lsr2 DNA-binding" evidence="2">
    <location>
        <begin position="53"/>
        <end position="88"/>
    </location>
</feature>
<evidence type="ECO:0000313" key="4">
    <source>
        <dbReference type="Proteomes" id="UP000215506"/>
    </source>
</evidence>
<dbReference type="InterPro" id="IPR055370">
    <property type="entry name" value="Lsr2_DNA-bd"/>
</dbReference>
<organism evidence="3 4">
    <name type="scientific">Nocardia cerradoensis</name>
    <dbReference type="NCBI Taxonomy" id="85688"/>
    <lineage>
        <taxon>Bacteria</taxon>
        <taxon>Bacillati</taxon>
        <taxon>Actinomycetota</taxon>
        <taxon>Actinomycetes</taxon>
        <taxon>Mycobacteriales</taxon>
        <taxon>Nocardiaceae</taxon>
        <taxon>Nocardia</taxon>
    </lineage>
</organism>
<comment type="caution">
    <text evidence="3">The sequence shown here is derived from an EMBL/GenBank/DDBJ whole genome shotgun (WGS) entry which is preliminary data.</text>
</comment>
<evidence type="ECO:0000256" key="1">
    <source>
        <dbReference type="ARBA" id="ARBA00023125"/>
    </source>
</evidence>
<keyword evidence="1" id="KW-0238">DNA-binding</keyword>
<accession>A0A231GV85</accession>
<evidence type="ECO:0000313" key="3">
    <source>
        <dbReference type="EMBL" id="OXR40498.1"/>
    </source>
</evidence>
<reference evidence="3 4" key="1">
    <citation type="submission" date="2017-07" db="EMBL/GenBank/DDBJ databases">
        <title>First draft Genome Sequence of Nocardia cerradoensis isolated from human infection.</title>
        <authorList>
            <person name="Carrasco G."/>
        </authorList>
    </citation>
    <scope>NUCLEOTIDE SEQUENCE [LARGE SCALE GENOMIC DNA]</scope>
    <source>
        <strain evidence="3 4">CNM20130759</strain>
    </source>
</reference>
<dbReference type="EMBL" id="NGAF01000031">
    <property type="protein sequence ID" value="OXR40498.1"/>
    <property type="molecule type" value="Genomic_DNA"/>
</dbReference>
<dbReference type="InterPro" id="IPR036625">
    <property type="entry name" value="E3-bd_dom_sf"/>
</dbReference>
<dbReference type="Pfam" id="PF23359">
    <property type="entry name" value="Lsr2_DNA-bd"/>
    <property type="match status" value="1"/>
</dbReference>
<protein>
    <submittedName>
        <fullName evidence="3">Nucleoid-associated protein Lsr2</fullName>
    </submittedName>
</protein>
<sequence length="89" mass="9933">MSRSLRHDYRRGLGTAKNAAALRQVFEKWSAATRQIGRIPKGKSTVGARKSVDREQTAAIRDWARRTGYTVANRGRIQASIVDAYNKAS</sequence>